<evidence type="ECO:0000313" key="3">
    <source>
        <dbReference type="Proteomes" id="UP001497444"/>
    </source>
</evidence>
<organism evidence="2 3">
    <name type="scientific">Sphagnum jensenii</name>
    <dbReference type="NCBI Taxonomy" id="128206"/>
    <lineage>
        <taxon>Eukaryota</taxon>
        <taxon>Viridiplantae</taxon>
        <taxon>Streptophyta</taxon>
        <taxon>Embryophyta</taxon>
        <taxon>Bryophyta</taxon>
        <taxon>Sphagnophytina</taxon>
        <taxon>Sphagnopsida</taxon>
        <taxon>Sphagnales</taxon>
        <taxon>Sphagnaceae</taxon>
        <taxon>Sphagnum</taxon>
    </lineage>
</organism>
<evidence type="ECO:0000256" key="1">
    <source>
        <dbReference type="SAM" id="MobiDB-lite"/>
    </source>
</evidence>
<feature type="region of interest" description="Disordered" evidence="1">
    <location>
        <begin position="92"/>
        <end position="114"/>
    </location>
</feature>
<gene>
    <name evidence="2" type="ORF">CSSPJE1EN1_LOCUS27205</name>
</gene>
<dbReference type="Gene3D" id="1.10.10.60">
    <property type="entry name" value="Homeodomain-like"/>
    <property type="match status" value="1"/>
</dbReference>
<evidence type="ECO:0000313" key="2">
    <source>
        <dbReference type="EMBL" id="CAK9251827.1"/>
    </source>
</evidence>
<evidence type="ECO:0008006" key="4">
    <source>
        <dbReference type="Google" id="ProtNLM"/>
    </source>
</evidence>
<dbReference type="Proteomes" id="UP001497444">
    <property type="component" value="Unassembled WGS sequence"/>
</dbReference>
<dbReference type="EMBL" id="CAXAQS010000494">
    <property type="protein sequence ID" value="CAK9251827.1"/>
    <property type="molecule type" value="Genomic_DNA"/>
</dbReference>
<name>A0ABP0VBK6_9BRYO</name>
<comment type="caution">
    <text evidence="2">The sequence shown here is derived from an EMBL/GenBank/DDBJ whole genome shotgun (WGS) entry which is preliminary data.</text>
</comment>
<protein>
    <recommendedName>
        <fullName evidence="4">Homeodomain phBC6A51-type domain-containing protein</fullName>
    </recommendedName>
</protein>
<reference evidence="2" key="1">
    <citation type="submission" date="2024-02" db="EMBL/GenBank/DDBJ databases">
        <authorList>
            <consortium name="ELIXIR-Norway"/>
            <consortium name="Elixir Norway"/>
        </authorList>
    </citation>
    <scope>NUCLEOTIDE SEQUENCE</scope>
</reference>
<proteinExistence type="predicted"/>
<keyword evidence="3" id="KW-1185">Reference proteome</keyword>
<accession>A0ABP0VBK6</accession>
<sequence>MPIVEVACKRSSVSRATYYRWRNEDEEFKEASDKALQDAIELMSDMAESQLLNSVKDGNMTGIIFWLKNHREAYSNKISIKRIEAERDHYKQALRDKADDPHDTLRELVDQMKH</sequence>